<dbReference type="InterPro" id="IPR005839">
    <property type="entry name" value="Methylthiotransferase"/>
</dbReference>
<dbReference type="PROSITE" id="PS01278">
    <property type="entry name" value="MTTASE_RADICAL"/>
    <property type="match status" value="1"/>
</dbReference>
<dbReference type="Pfam" id="PF01938">
    <property type="entry name" value="TRAM"/>
    <property type="match status" value="1"/>
</dbReference>
<dbReference type="InterPro" id="IPR007197">
    <property type="entry name" value="rSAM"/>
</dbReference>
<dbReference type="GO" id="GO:0035597">
    <property type="term" value="F:tRNA-2-methylthio-N(6)-dimethylallyladenosine(37) synthase activity"/>
    <property type="evidence" value="ECO:0007669"/>
    <property type="project" value="TreeGrafter"/>
</dbReference>
<keyword evidence="2" id="KW-0004">4Fe-4S</keyword>
<evidence type="ECO:0000256" key="2">
    <source>
        <dbReference type="ARBA" id="ARBA00022485"/>
    </source>
</evidence>
<dbReference type="PROSITE" id="PS50926">
    <property type="entry name" value="TRAM"/>
    <property type="match status" value="1"/>
</dbReference>
<dbReference type="InterPro" id="IPR006638">
    <property type="entry name" value="Elp3/MiaA/NifB-like_rSAM"/>
</dbReference>
<dbReference type="InterPro" id="IPR038135">
    <property type="entry name" value="Methylthiotransferase_N_sf"/>
</dbReference>
<dbReference type="Pfam" id="PF00919">
    <property type="entry name" value="UPF0004"/>
    <property type="match status" value="1"/>
</dbReference>
<evidence type="ECO:0000259" key="7">
    <source>
        <dbReference type="PROSITE" id="PS50926"/>
    </source>
</evidence>
<dbReference type="InterPro" id="IPR058240">
    <property type="entry name" value="rSAM_sf"/>
</dbReference>
<dbReference type="EMBL" id="JAQMWT010000529">
    <property type="protein sequence ID" value="KAJ8600099.1"/>
    <property type="molecule type" value="Genomic_DNA"/>
</dbReference>
<proteinExistence type="predicted"/>
<reference evidence="10" key="1">
    <citation type="submission" date="2023-01" db="EMBL/GenBank/DDBJ databases">
        <title>Metagenome sequencing of chrysophaentin producing Chrysophaeum taylorii.</title>
        <authorList>
            <person name="Davison J."/>
            <person name="Bewley C."/>
        </authorList>
    </citation>
    <scope>NUCLEOTIDE SEQUENCE</scope>
    <source>
        <strain evidence="10">NIES-1699</strain>
    </source>
</reference>
<feature type="domain" description="Radical SAM core" evidence="9">
    <location>
        <begin position="137"/>
        <end position="386"/>
    </location>
</feature>
<dbReference type="Pfam" id="PF04055">
    <property type="entry name" value="Radical_SAM"/>
    <property type="match status" value="1"/>
</dbReference>
<evidence type="ECO:0000313" key="11">
    <source>
        <dbReference type="Proteomes" id="UP001230188"/>
    </source>
</evidence>
<comment type="cofactor">
    <cofactor evidence="1">
        <name>[4Fe-4S] cluster</name>
        <dbReference type="ChEBI" id="CHEBI:49883"/>
    </cofactor>
</comment>
<dbReference type="Gene3D" id="3.40.50.12160">
    <property type="entry name" value="Methylthiotransferase, N-terminal domain"/>
    <property type="match status" value="1"/>
</dbReference>
<keyword evidence="4" id="KW-0479">Metal-binding</keyword>
<dbReference type="InterPro" id="IPR020612">
    <property type="entry name" value="Methylthiotransferase_CS"/>
</dbReference>
<comment type="caution">
    <text evidence="10">The sequence shown here is derived from an EMBL/GenBank/DDBJ whole genome shotgun (WGS) entry which is preliminary data.</text>
</comment>
<dbReference type="Gene3D" id="3.80.30.20">
    <property type="entry name" value="tm_1862 like domain"/>
    <property type="match status" value="1"/>
</dbReference>
<evidence type="ECO:0000256" key="4">
    <source>
        <dbReference type="ARBA" id="ARBA00022723"/>
    </source>
</evidence>
<dbReference type="FunFam" id="3.40.50.12160:FF:000003">
    <property type="entry name" value="CDK5 regulatory subunit-associated protein 1"/>
    <property type="match status" value="1"/>
</dbReference>
<keyword evidence="11" id="KW-1185">Reference proteome</keyword>
<dbReference type="PANTHER" id="PTHR43020">
    <property type="entry name" value="CDK5 REGULATORY SUBUNIT-ASSOCIATED PROTEIN 1"/>
    <property type="match status" value="1"/>
</dbReference>
<protein>
    <recommendedName>
        <fullName evidence="12">tRNA (N6-isopentenyl adenosine(37)-C2)-methylthiotransferase MiaB</fullName>
    </recommendedName>
</protein>
<keyword evidence="6" id="KW-0411">Iron-sulfur</keyword>
<evidence type="ECO:0000256" key="5">
    <source>
        <dbReference type="ARBA" id="ARBA00023004"/>
    </source>
</evidence>
<dbReference type="SMART" id="SM00729">
    <property type="entry name" value="Elp3"/>
    <property type="match status" value="1"/>
</dbReference>
<sequence length="457" mass="51517">MKRRLAGLVRRKTTTTRQPSSYAIETRGCQMNVSDSGIVRRMLEKEYRETSVEEAEMVLLNTCAIRDKAEQKVWTRIGELKKEGKRVGVLGCMAERLKGDLLKHVEVVAGPDSYRGLPGLLKTGGVDARLGRETYADVRTNLNFVSIQRGCDNMCSFCVVPFTRGRERSRPVESIVAECEGRRGEITLLGQNVNSYADFTVGGSLLEHTTGFEPFVARKKNAGSAVRFAELLSRVSEAAPEARIRFTSPHPKDFPDDLLDAIAQIPNVAKNIHLPAQSGSNEVLARMRRGYQVETYEALVERARERIPNVTFSSDFIAGFCGETEEDHEKTLGLIRRVGYDNAFLFKYSKRPKTHAAYRYEDDVPVEVKKRRLNELISEFDKGRRRLAEEAVGRVHSVLFEGPAPKQPHTHWVGTNDARRKVIFPMAHHFFLKKGEDFVRVRVKETNGTALFGDIVS</sequence>
<evidence type="ECO:0008006" key="12">
    <source>
        <dbReference type="Google" id="ProtNLM"/>
    </source>
</evidence>
<dbReference type="PROSITE" id="PS51918">
    <property type="entry name" value="RADICAL_SAM"/>
    <property type="match status" value="1"/>
</dbReference>
<dbReference type="InterPro" id="IPR002792">
    <property type="entry name" value="TRAM_dom"/>
</dbReference>
<dbReference type="SFLD" id="SFLDG01082">
    <property type="entry name" value="B12-binding_domain_containing"/>
    <property type="match status" value="1"/>
</dbReference>
<accession>A0AAD7U8Z8</accession>
<evidence type="ECO:0000256" key="6">
    <source>
        <dbReference type="ARBA" id="ARBA00023014"/>
    </source>
</evidence>
<dbReference type="SUPFAM" id="SSF102114">
    <property type="entry name" value="Radical SAM enzymes"/>
    <property type="match status" value="1"/>
</dbReference>
<dbReference type="SFLD" id="SFLDG01061">
    <property type="entry name" value="methylthiotransferase"/>
    <property type="match status" value="1"/>
</dbReference>
<dbReference type="Proteomes" id="UP001230188">
    <property type="component" value="Unassembled WGS sequence"/>
</dbReference>
<organism evidence="10 11">
    <name type="scientific">Chrysophaeum taylorii</name>
    <dbReference type="NCBI Taxonomy" id="2483200"/>
    <lineage>
        <taxon>Eukaryota</taxon>
        <taxon>Sar</taxon>
        <taxon>Stramenopiles</taxon>
        <taxon>Ochrophyta</taxon>
        <taxon>Pelagophyceae</taxon>
        <taxon>Pelagomonadales</taxon>
        <taxon>Pelagomonadaceae</taxon>
        <taxon>Chrysophaeum</taxon>
    </lineage>
</organism>
<dbReference type="InterPro" id="IPR013848">
    <property type="entry name" value="Methylthiotransferase_N"/>
</dbReference>
<dbReference type="NCBIfam" id="TIGR00089">
    <property type="entry name" value="MiaB/RimO family radical SAM methylthiotransferase"/>
    <property type="match status" value="1"/>
</dbReference>
<dbReference type="InterPro" id="IPR023404">
    <property type="entry name" value="rSAM_horseshoe"/>
</dbReference>
<evidence type="ECO:0000259" key="8">
    <source>
        <dbReference type="PROSITE" id="PS51449"/>
    </source>
</evidence>
<dbReference type="GO" id="GO:0051539">
    <property type="term" value="F:4 iron, 4 sulfur cluster binding"/>
    <property type="evidence" value="ECO:0007669"/>
    <property type="project" value="UniProtKB-KW"/>
</dbReference>
<evidence type="ECO:0000256" key="3">
    <source>
        <dbReference type="ARBA" id="ARBA00022691"/>
    </source>
</evidence>
<evidence type="ECO:0000313" key="10">
    <source>
        <dbReference type="EMBL" id="KAJ8600099.1"/>
    </source>
</evidence>
<dbReference type="GO" id="GO:0005829">
    <property type="term" value="C:cytosol"/>
    <property type="evidence" value="ECO:0007669"/>
    <property type="project" value="TreeGrafter"/>
</dbReference>
<feature type="domain" description="MTTase N-terminal" evidence="8">
    <location>
        <begin position="20"/>
        <end position="126"/>
    </location>
</feature>
<dbReference type="FunFam" id="3.80.30.20:FF:000001">
    <property type="entry name" value="tRNA-2-methylthio-N(6)-dimethylallyladenosine synthase 2"/>
    <property type="match status" value="1"/>
</dbReference>
<dbReference type="PROSITE" id="PS51449">
    <property type="entry name" value="MTTASE_N"/>
    <property type="match status" value="1"/>
</dbReference>
<evidence type="ECO:0000256" key="1">
    <source>
        <dbReference type="ARBA" id="ARBA00001966"/>
    </source>
</evidence>
<dbReference type="SFLD" id="SFLDS00029">
    <property type="entry name" value="Radical_SAM"/>
    <property type="match status" value="1"/>
</dbReference>
<dbReference type="GO" id="GO:0005739">
    <property type="term" value="C:mitochondrion"/>
    <property type="evidence" value="ECO:0007669"/>
    <property type="project" value="TreeGrafter"/>
</dbReference>
<dbReference type="CDD" id="cd01335">
    <property type="entry name" value="Radical_SAM"/>
    <property type="match status" value="1"/>
</dbReference>
<name>A0AAD7U8Z8_9STRA</name>
<dbReference type="AlphaFoldDB" id="A0AAD7U8Z8"/>
<feature type="domain" description="TRAM" evidence="7">
    <location>
        <begin position="389"/>
        <end position="457"/>
    </location>
</feature>
<gene>
    <name evidence="10" type="ORF">CTAYLR_003451</name>
</gene>
<keyword evidence="5" id="KW-0408">Iron</keyword>
<dbReference type="PANTHER" id="PTHR43020:SF2">
    <property type="entry name" value="MITOCHONDRIAL TRNA METHYLTHIOTRANSFERASE CDK5RAP1"/>
    <property type="match status" value="1"/>
</dbReference>
<dbReference type="GO" id="GO:0046872">
    <property type="term" value="F:metal ion binding"/>
    <property type="evidence" value="ECO:0007669"/>
    <property type="project" value="UniProtKB-KW"/>
</dbReference>
<keyword evidence="3" id="KW-0949">S-adenosyl-L-methionine</keyword>
<evidence type="ECO:0000259" key="9">
    <source>
        <dbReference type="PROSITE" id="PS51918"/>
    </source>
</evidence>